<accession>A0A7S4G630</accession>
<reference evidence="2" key="1">
    <citation type="submission" date="2021-01" db="EMBL/GenBank/DDBJ databases">
        <authorList>
            <person name="Corre E."/>
            <person name="Pelletier E."/>
            <person name="Niang G."/>
            <person name="Scheremetjew M."/>
            <person name="Finn R."/>
            <person name="Kale V."/>
            <person name="Holt S."/>
            <person name="Cochrane G."/>
            <person name="Meng A."/>
            <person name="Brown T."/>
            <person name="Cohen L."/>
        </authorList>
    </citation>
    <scope>NUCLEOTIDE SEQUENCE</scope>
    <source>
        <strain evidence="2">CCMP1594</strain>
    </source>
</reference>
<dbReference type="AlphaFoldDB" id="A0A7S4G630"/>
<organism evidence="2">
    <name type="scientific">Eutreptiella gymnastica</name>
    <dbReference type="NCBI Taxonomy" id="73025"/>
    <lineage>
        <taxon>Eukaryota</taxon>
        <taxon>Discoba</taxon>
        <taxon>Euglenozoa</taxon>
        <taxon>Euglenida</taxon>
        <taxon>Spirocuta</taxon>
        <taxon>Euglenophyceae</taxon>
        <taxon>Eutreptiales</taxon>
        <taxon>Eutreptiaceae</taxon>
        <taxon>Eutreptiella</taxon>
    </lineage>
</organism>
<gene>
    <name evidence="2" type="ORF">EGYM00163_LOCUS37810</name>
</gene>
<proteinExistence type="predicted"/>
<dbReference type="EMBL" id="HBJA01109598">
    <property type="protein sequence ID" value="CAE0826553.1"/>
    <property type="molecule type" value="Transcribed_RNA"/>
</dbReference>
<protein>
    <submittedName>
        <fullName evidence="2">Uncharacterized protein</fullName>
    </submittedName>
</protein>
<evidence type="ECO:0000313" key="2">
    <source>
        <dbReference type="EMBL" id="CAE0826553.1"/>
    </source>
</evidence>
<feature type="compositionally biased region" description="Polar residues" evidence="1">
    <location>
        <begin position="54"/>
        <end position="78"/>
    </location>
</feature>
<name>A0A7S4G630_9EUGL</name>
<evidence type="ECO:0000256" key="1">
    <source>
        <dbReference type="SAM" id="MobiDB-lite"/>
    </source>
</evidence>
<sequence>MVEGNGLHIVDVLKPCDKSPTMHAVTASPASPVEHMYCASMHLKSAVSKSCSPTQQNVVPYHSSSQHSNMPPNTNSAQRMPCVPRMCPTQQDFLLGTLSPDGKTGSSTRAWLKEFL</sequence>
<feature type="region of interest" description="Disordered" evidence="1">
    <location>
        <begin position="54"/>
        <end position="82"/>
    </location>
</feature>